<gene>
    <name evidence="4" type="ORF">MM415B04786_0009</name>
</gene>
<name>A0A6M3LG03_9ZZZZ</name>
<dbReference type="Pfam" id="PF09524">
    <property type="entry name" value="Phg_2220_C"/>
    <property type="match status" value="1"/>
</dbReference>
<keyword evidence="1" id="KW-0175">Coiled coil</keyword>
<sequence>MQELHQSISDTGAGDAPHRCKRSTTTGAGDAPPLVQEMHPISKEISKEIKKDKPPIVPHPYSEIIEDLNNKAGTKYRSTTPKTQGLIKARFNEGFTLEDFKTVHTKKCKEWLGGEYAKFLRPETLYGTKFEGYLNQTILPSTTEKSKTRYDLEVEEAERREAVMKRNEREQAEAKREREEDARRIQLEKVLVEAYWKGLDTLEQKMIEGEADLQTRAGFKNRTVLDDSAEFRLVFKAKKHIIIMEKMEEK</sequence>
<dbReference type="EMBL" id="MT143050">
    <property type="protein sequence ID" value="QJA92244.1"/>
    <property type="molecule type" value="Genomic_DNA"/>
</dbReference>
<feature type="compositionally biased region" description="Polar residues" evidence="2">
    <location>
        <begin position="1"/>
        <end position="10"/>
    </location>
</feature>
<feature type="coiled-coil region" evidence="1">
    <location>
        <begin position="155"/>
        <end position="189"/>
    </location>
</feature>
<organism evidence="4">
    <name type="scientific">viral metagenome</name>
    <dbReference type="NCBI Taxonomy" id="1070528"/>
    <lineage>
        <taxon>unclassified sequences</taxon>
        <taxon>metagenomes</taxon>
        <taxon>organismal metagenomes</taxon>
    </lineage>
</organism>
<evidence type="ECO:0000313" key="4">
    <source>
        <dbReference type="EMBL" id="QJA92244.1"/>
    </source>
</evidence>
<dbReference type="InterPro" id="IPR011741">
    <property type="entry name" value="Phg_2220_C"/>
</dbReference>
<dbReference type="NCBIfam" id="TIGR02220">
    <property type="entry name" value="phg_TIGR02220"/>
    <property type="match status" value="1"/>
</dbReference>
<dbReference type="AlphaFoldDB" id="A0A6M3LG03"/>
<evidence type="ECO:0000256" key="1">
    <source>
        <dbReference type="SAM" id="Coils"/>
    </source>
</evidence>
<feature type="domain" description="Phage conserved hypothetical protein C-terminal" evidence="3">
    <location>
        <begin position="64"/>
        <end position="135"/>
    </location>
</feature>
<protein>
    <submittedName>
        <fullName evidence="4">Putative replication protein</fullName>
    </submittedName>
</protein>
<accession>A0A6M3LG03</accession>
<proteinExistence type="predicted"/>
<evidence type="ECO:0000259" key="3">
    <source>
        <dbReference type="Pfam" id="PF09524"/>
    </source>
</evidence>
<reference evidence="4" key="1">
    <citation type="submission" date="2020-03" db="EMBL/GenBank/DDBJ databases">
        <title>The deep terrestrial virosphere.</title>
        <authorList>
            <person name="Holmfeldt K."/>
            <person name="Nilsson E."/>
            <person name="Simone D."/>
            <person name="Lopez-Fernandez M."/>
            <person name="Wu X."/>
            <person name="de Brujin I."/>
            <person name="Lundin D."/>
            <person name="Andersson A."/>
            <person name="Bertilsson S."/>
            <person name="Dopson M."/>
        </authorList>
    </citation>
    <scope>NUCLEOTIDE SEQUENCE</scope>
    <source>
        <strain evidence="4">MM415B04786</strain>
    </source>
</reference>
<evidence type="ECO:0000256" key="2">
    <source>
        <dbReference type="SAM" id="MobiDB-lite"/>
    </source>
</evidence>
<feature type="region of interest" description="Disordered" evidence="2">
    <location>
        <begin position="1"/>
        <end position="36"/>
    </location>
</feature>